<dbReference type="SUPFAM" id="SSF48452">
    <property type="entry name" value="TPR-like"/>
    <property type="match status" value="1"/>
</dbReference>
<evidence type="ECO:0000313" key="2">
    <source>
        <dbReference type="EMBL" id="WOT03444.1"/>
    </source>
</evidence>
<dbReference type="Gene3D" id="1.25.40.10">
    <property type="entry name" value="Tetratricopeptide repeat domain"/>
    <property type="match status" value="1"/>
</dbReference>
<evidence type="ECO:0000256" key="1">
    <source>
        <dbReference type="SAM" id="MobiDB-lite"/>
    </source>
</evidence>
<dbReference type="InterPro" id="IPR011990">
    <property type="entry name" value="TPR-like_helical_dom_sf"/>
</dbReference>
<reference evidence="2" key="1">
    <citation type="submission" date="2017-12" db="EMBL/GenBank/DDBJ databases">
        <authorList>
            <person name="Thomas-White K."/>
            <person name="Wolfe A.J."/>
        </authorList>
    </citation>
    <scope>NUCLEOTIDE SEQUENCE</scope>
    <source>
        <strain evidence="2">UMB0763</strain>
    </source>
</reference>
<dbReference type="AlphaFoldDB" id="A0AAF0YWY8"/>
<feature type="compositionally biased region" description="Basic and acidic residues" evidence="1">
    <location>
        <begin position="1"/>
        <end position="21"/>
    </location>
</feature>
<reference evidence="2" key="2">
    <citation type="submission" date="2023-10" db="EMBL/GenBank/DDBJ databases">
        <authorList>
            <person name="Choi B."/>
        </authorList>
    </citation>
    <scope>NUCLEOTIDE SEQUENCE</scope>
    <source>
        <strain evidence="2">UMB0763</strain>
    </source>
</reference>
<dbReference type="EMBL" id="CP136958">
    <property type="protein sequence ID" value="WOT03444.1"/>
    <property type="molecule type" value="Genomic_DNA"/>
</dbReference>
<dbReference type="KEGG" id="cpyr:CYJ47_06760"/>
<evidence type="ECO:0000313" key="3">
    <source>
        <dbReference type="Proteomes" id="UP000234560"/>
    </source>
</evidence>
<feature type="compositionally biased region" description="Basic and acidic residues" evidence="1">
    <location>
        <begin position="69"/>
        <end position="78"/>
    </location>
</feature>
<protein>
    <recommendedName>
        <fullName evidence="4">Tetratricopeptide repeat protein</fullName>
    </recommendedName>
</protein>
<name>A0AAF0YWY8_9CORY</name>
<feature type="region of interest" description="Disordered" evidence="1">
    <location>
        <begin position="1"/>
        <end position="109"/>
    </location>
</feature>
<gene>
    <name evidence="2" type="ORF">CYJ47_06760</name>
</gene>
<dbReference type="Proteomes" id="UP000234560">
    <property type="component" value="Chromosome"/>
</dbReference>
<dbReference type="RefSeq" id="WP_101679451.1">
    <property type="nucleotide sequence ID" value="NZ_CAUPGZ010000041.1"/>
</dbReference>
<accession>A0AAF0YWY8</accession>
<sequence length="339" mass="37367">MAPRDGFEGKKDGSSSRDNTNRRQGAGSMGRRWDARRGQFVDVARTDGKGRPQHTRNRSSDEEGGQYQERSKRGEGNRRGKGTRTFNRKHNQQRGGDRGGHRNSQGQRPGFRDERLAIHANEPDLPEDINVRDLDSSVRQDLRSLSKDNADAVAKHMIMAATWMADDPQLALRHARAAKNRAGRVSVVRETNGIAAYHAGEWKEALSELRAARRMSGGPGLIAVMADSERGLGRPEKALEMAREEDLSGLNRADSIELAIVLAGARQDLGQFDAAITELTKLNPDASATDPESARLDYALGNAYEMAGDKESAREWFQAAARADVDELLDAEDRLKELG</sequence>
<organism evidence="2 3">
    <name type="scientific">Corynebacterium pyruviciproducens</name>
    <dbReference type="NCBI Taxonomy" id="598660"/>
    <lineage>
        <taxon>Bacteria</taxon>
        <taxon>Bacillati</taxon>
        <taxon>Actinomycetota</taxon>
        <taxon>Actinomycetes</taxon>
        <taxon>Mycobacteriales</taxon>
        <taxon>Corynebacteriaceae</taxon>
        <taxon>Corynebacterium</taxon>
    </lineage>
</organism>
<proteinExistence type="predicted"/>
<feature type="compositionally biased region" description="Basic and acidic residues" evidence="1">
    <location>
        <begin position="31"/>
        <end position="50"/>
    </location>
</feature>
<feature type="compositionally biased region" description="Basic residues" evidence="1">
    <location>
        <begin position="79"/>
        <end position="92"/>
    </location>
</feature>
<evidence type="ECO:0008006" key="4">
    <source>
        <dbReference type="Google" id="ProtNLM"/>
    </source>
</evidence>